<evidence type="ECO:0000259" key="1">
    <source>
        <dbReference type="Pfam" id="PF04909"/>
    </source>
</evidence>
<dbReference type="InterPro" id="IPR006680">
    <property type="entry name" value="Amidohydro-rel"/>
</dbReference>
<dbReference type="Pfam" id="PF04909">
    <property type="entry name" value="Amidohydro_2"/>
    <property type="match status" value="1"/>
</dbReference>
<gene>
    <name evidence="2" type="ORF">GCM10010862_03330</name>
</gene>
<sequence>MPEGTCDCHFHVFAPHAPLASPRSYTPRIETLDGWLQLADAIGMAHGVLVQPSVYGFDNRVLLTALAAHAERLRGIVVIPPETDGDELMRLHRLGVRGVRINLRNKTGLPLEAVPTLASAIQHLGWQLQFQVGPDGVEAVTRTVLQYGITAVIDHAAFLPVADPAVEPGITALQRLLDTGSAYVKLSAPYRLAAAPDYPGFGALVARLAASHPERLLWGSDWPHTELFEAMPDDADLVSAMLDWLPDEPMRRKVFVTNPESLYWSTE</sequence>
<dbReference type="RefSeq" id="WP_284338537.1">
    <property type="nucleotide sequence ID" value="NZ_BSNS01000002.1"/>
</dbReference>
<dbReference type="EMBL" id="BSNS01000002">
    <property type="protein sequence ID" value="GLQ53075.1"/>
    <property type="molecule type" value="Genomic_DNA"/>
</dbReference>
<proteinExistence type="predicted"/>
<evidence type="ECO:0000313" key="3">
    <source>
        <dbReference type="Proteomes" id="UP001156691"/>
    </source>
</evidence>
<keyword evidence="3" id="KW-1185">Reference proteome</keyword>
<organism evidence="2 3">
    <name type="scientific">Devosia nitrariae</name>
    <dbReference type="NCBI Taxonomy" id="2071872"/>
    <lineage>
        <taxon>Bacteria</taxon>
        <taxon>Pseudomonadati</taxon>
        <taxon>Pseudomonadota</taxon>
        <taxon>Alphaproteobacteria</taxon>
        <taxon>Hyphomicrobiales</taxon>
        <taxon>Devosiaceae</taxon>
        <taxon>Devosia</taxon>
    </lineage>
</organism>
<comment type="caution">
    <text evidence="2">The sequence shown here is derived from an EMBL/GenBank/DDBJ whole genome shotgun (WGS) entry which is preliminary data.</text>
</comment>
<protein>
    <submittedName>
        <fullName evidence="2">GntR family transcriptional regulator</fullName>
    </submittedName>
</protein>
<dbReference type="InterPro" id="IPR032466">
    <property type="entry name" value="Metal_Hydrolase"/>
</dbReference>
<feature type="domain" description="Amidohydrolase-related" evidence="1">
    <location>
        <begin position="6"/>
        <end position="263"/>
    </location>
</feature>
<dbReference type="PANTHER" id="PTHR35563:SF2">
    <property type="entry name" value="BARREL METAL-DEPENDENT HYDROLASE, PUTATIVE (AFU_ORTHOLOGUE AFUA_1G16240)-RELATED"/>
    <property type="match status" value="1"/>
</dbReference>
<dbReference type="Gene3D" id="3.20.20.140">
    <property type="entry name" value="Metal-dependent hydrolases"/>
    <property type="match status" value="1"/>
</dbReference>
<dbReference type="Proteomes" id="UP001156691">
    <property type="component" value="Unassembled WGS sequence"/>
</dbReference>
<name>A0ABQ5VZ27_9HYPH</name>
<reference evidence="3" key="1">
    <citation type="journal article" date="2019" name="Int. J. Syst. Evol. Microbiol.">
        <title>The Global Catalogue of Microorganisms (GCM) 10K type strain sequencing project: providing services to taxonomists for standard genome sequencing and annotation.</title>
        <authorList>
            <consortium name="The Broad Institute Genomics Platform"/>
            <consortium name="The Broad Institute Genome Sequencing Center for Infectious Disease"/>
            <person name="Wu L."/>
            <person name="Ma J."/>
        </authorList>
    </citation>
    <scope>NUCLEOTIDE SEQUENCE [LARGE SCALE GENOMIC DNA]</scope>
    <source>
        <strain evidence="3">NBRC 112416</strain>
    </source>
</reference>
<dbReference type="PANTHER" id="PTHR35563">
    <property type="entry name" value="BARREL METAL-DEPENDENT HYDROLASE, PUTATIVE (AFU_ORTHOLOGUE AFUA_1G16240)-RELATED"/>
    <property type="match status" value="1"/>
</dbReference>
<evidence type="ECO:0000313" key="2">
    <source>
        <dbReference type="EMBL" id="GLQ53075.1"/>
    </source>
</evidence>
<accession>A0ABQ5VZ27</accession>
<dbReference type="SUPFAM" id="SSF51556">
    <property type="entry name" value="Metallo-dependent hydrolases"/>
    <property type="match status" value="1"/>
</dbReference>
<dbReference type="InterPro" id="IPR052358">
    <property type="entry name" value="Aro_Compnd_Degr_Hydrolases"/>
</dbReference>